<protein>
    <submittedName>
        <fullName evidence="12">Uncharacterized protein</fullName>
    </submittedName>
</protein>
<sequence>MKMKTLIPVFIFVLLVFMMVVAVPVVFSAENNHKVSESAQKEEKIQSFSQDVAGSDENSKKTGGQMPFIILIIGFSVIIAVANYKLENEN</sequence>
<keyword evidence="13" id="KW-1185">Reference proteome</keyword>
<feature type="transmembrane region" description="Helical" evidence="11">
    <location>
        <begin position="66"/>
        <end position="84"/>
    </location>
</feature>
<comment type="caution">
    <text evidence="12">The sequence shown here is derived from an EMBL/GenBank/DDBJ whole genome shotgun (WGS) entry which is preliminary data.</text>
</comment>
<evidence type="ECO:0000256" key="3">
    <source>
        <dbReference type="ARBA" id="ARBA00022469"/>
    </source>
</evidence>
<keyword evidence="4" id="KW-0602">Photosynthesis</keyword>
<proteinExistence type="inferred from homology"/>
<keyword evidence="8 11" id="KW-0472">Membrane</keyword>
<dbReference type="Gene3D" id="1.10.287.740">
    <property type="entry name" value="Photosystem II PsbZ, reaction centre"/>
    <property type="match status" value="1"/>
</dbReference>
<feature type="region of interest" description="Disordered" evidence="10">
    <location>
        <begin position="36"/>
        <end position="61"/>
    </location>
</feature>
<evidence type="ECO:0000256" key="9">
    <source>
        <dbReference type="ARBA" id="ARBA00023276"/>
    </source>
</evidence>
<dbReference type="InterPro" id="IPR002644">
    <property type="entry name" value="PSII_PsbZ"/>
</dbReference>
<keyword evidence="7" id="KW-0793">Thylakoid</keyword>
<gene>
    <name evidence="12" type="ORF">MmiAt1_06010</name>
</gene>
<evidence type="ECO:0000256" key="7">
    <source>
        <dbReference type="ARBA" id="ARBA00023078"/>
    </source>
</evidence>
<keyword evidence="3" id="KW-0674">Reaction center</keyword>
<reference evidence="12 13" key="1">
    <citation type="submission" date="2023-06" db="EMBL/GenBank/DDBJ databases">
        <title>Genome sequence of Methanimicrococcus sp. At1.</title>
        <authorList>
            <person name="Protasov E."/>
            <person name="Platt K."/>
            <person name="Poehlein A."/>
            <person name="Daniel R."/>
            <person name="Brune A."/>
        </authorList>
    </citation>
    <scope>NUCLEOTIDE SEQUENCE [LARGE SCALE GENOMIC DNA]</scope>
    <source>
        <strain evidence="12 13">At1</strain>
    </source>
</reference>
<name>A0ABU3VNV4_9EURY</name>
<evidence type="ECO:0000313" key="13">
    <source>
        <dbReference type="Proteomes" id="UP001272052"/>
    </source>
</evidence>
<dbReference type="Proteomes" id="UP001272052">
    <property type="component" value="Unassembled WGS sequence"/>
</dbReference>
<accession>A0ABU3VNV4</accession>
<feature type="compositionally biased region" description="Basic and acidic residues" evidence="10">
    <location>
        <begin position="36"/>
        <end position="45"/>
    </location>
</feature>
<keyword evidence="6 11" id="KW-1133">Transmembrane helix</keyword>
<dbReference type="Pfam" id="PF01737">
    <property type="entry name" value="Ycf9"/>
    <property type="match status" value="1"/>
</dbReference>
<keyword evidence="9" id="KW-0604">Photosystem II</keyword>
<evidence type="ECO:0000256" key="4">
    <source>
        <dbReference type="ARBA" id="ARBA00022531"/>
    </source>
</evidence>
<organism evidence="12 13">
    <name type="scientific">Methanimicrococcus hacksteinii</name>
    <dbReference type="NCBI Taxonomy" id="3028293"/>
    <lineage>
        <taxon>Archaea</taxon>
        <taxon>Methanobacteriati</taxon>
        <taxon>Methanobacteriota</taxon>
        <taxon>Stenosarchaea group</taxon>
        <taxon>Methanomicrobia</taxon>
        <taxon>Methanosarcinales</taxon>
        <taxon>Methanosarcinaceae</taxon>
        <taxon>Methanimicrococcus</taxon>
    </lineage>
</organism>
<evidence type="ECO:0000256" key="6">
    <source>
        <dbReference type="ARBA" id="ARBA00022989"/>
    </source>
</evidence>
<evidence type="ECO:0000256" key="8">
    <source>
        <dbReference type="ARBA" id="ARBA00023136"/>
    </source>
</evidence>
<evidence type="ECO:0000313" key="12">
    <source>
        <dbReference type="EMBL" id="MDV0445046.1"/>
    </source>
</evidence>
<dbReference type="InterPro" id="IPR036512">
    <property type="entry name" value="PSII_PsbZ_sf"/>
</dbReference>
<comment type="subcellular location">
    <subcellularLocation>
        <location evidence="1">Membrane</location>
    </subcellularLocation>
</comment>
<comment type="similarity">
    <text evidence="2">Belongs to the PsbZ family.</text>
</comment>
<evidence type="ECO:0000256" key="10">
    <source>
        <dbReference type="SAM" id="MobiDB-lite"/>
    </source>
</evidence>
<dbReference type="EMBL" id="JAWDKC010000012">
    <property type="protein sequence ID" value="MDV0445046.1"/>
    <property type="molecule type" value="Genomic_DNA"/>
</dbReference>
<evidence type="ECO:0000256" key="2">
    <source>
        <dbReference type="ARBA" id="ARBA00008367"/>
    </source>
</evidence>
<keyword evidence="5 11" id="KW-0812">Transmembrane</keyword>
<evidence type="ECO:0000256" key="1">
    <source>
        <dbReference type="ARBA" id="ARBA00004370"/>
    </source>
</evidence>
<evidence type="ECO:0000256" key="11">
    <source>
        <dbReference type="SAM" id="Phobius"/>
    </source>
</evidence>
<dbReference type="SUPFAM" id="SSF161055">
    <property type="entry name" value="PsbZ-like"/>
    <property type="match status" value="1"/>
</dbReference>
<evidence type="ECO:0000256" key="5">
    <source>
        <dbReference type="ARBA" id="ARBA00022692"/>
    </source>
</evidence>